<feature type="domain" description="UPF0261" evidence="1">
    <location>
        <begin position="9"/>
        <end position="188"/>
    </location>
</feature>
<reference evidence="3" key="1">
    <citation type="submission" date="2016-03" db="EMBL/GenBank/DDBJ databases">
        <title>Draft genome sequence of Rosellinia necatrix.</title>
        <authorList>
            <person name="Kanematsu S."/>
        </authorList>
    </citation>
    <scope>NUCLEOTIDE SEQUENCE [LARGE SCALE GENOMIC DNA]</scope>
    <source>
        <strain evidence="3">W97</strain>
    </source>
</reference>
<dbReference type="InterPro" id="IPR056778">
    <property type="entry name" value="UPF0261_C"/>
</dbReference>
<evidence type="ECO:0000259" key="2">
    <source>
        <dbReference type="Pfam" id="PF23189"/>
    </source>
</evidence>
<feature type="domain" description="UPF0261" evidence="2">
    <location>
        <begin position="216"/>
        <end position="435"/>
    </location>
</feature>
<organism evidence="3">
    <name type="scientific">Rosellinia necatrix</name>
    <name type="common">White root-rot fungus</name>
    <dbReference type="NCBI Taxonomy" id="77044"/>
    <lineage>
        <taxon>Eukaryota</taxon>
        <taxon>Fungi</taxon>
        <taxon>Dikarya</taxon>
        <taxon>Ascomycota</taxon>
        <taxon>Pezizomycotina</taxon>
        <taxon>Sordariomycetes</taxon>
        <taxon>Xylariomycetidae</taxon>
        <taxon>Xylariales</taxon>
        <taxon>Xylariaceae</taxon>
        <taxon>Rosellinia</taxon>
    </lineage>
</organism>
<protein>
    <submittedName>
        <fullName evidence="3">Putative upf0261 domain protein</fullName>
    </submittedName>
</protein>
<name>A0A1S7ULM2_ROSNE</name>
<dbReference type="AlphaFoldDB" id="A0A1S7ULM2"/>
<dbReference type="Gene3D" id="3.40.50.12020">
    <property type="entry name" value="Uncharacterised protein family UPF0261, NN domain"/>
    <property type="match status" value="1"/>
</dbReference>
<evidence type="ECO:0000259" key="1">
    <source>
        <dbReference type="Pfam" id="PF06792"/>
    </source>
</evidence>
<dbReference type="OMA" id="RIAITMF"/>
<dbReference type="Gene3D" id="3.40.50.12030">
    <property type="entry name" value="Uncharacterised protein family UPF0261, NC domain"/>
    <property type="match status" value="1"/>
</dbReference>
<dbReference type="STRING" id="77044.A0A1S7ULM2"/>
<dbReference type="PANTHER" id="PTHR31862:SF1">
    <property type="entry name" value="UPF0261 DOMAIN PROTEIN (AFU_ORTHOLOGUE AFUA_1G10120)"/>
    <property type="match status" value="1"/>
</dbReference>
<dbReference type="InterPro" id="IPR051353">
    <property type="entry name" value="Tobamovirus_resist_UPF0261"/>
</dbReference>
<keyword evidence="4" id="KW-1185">Reference proteome</keyword>
<dbReference type="NCBIfam" id="NF002674">
    <property type="entry name" value="PRK02399.1-2"/>
    <property type="match status" value="1"/>
</dbReference>
<sequence length="441" mass="45780">MPEHATTVNIVVLGTLDTKLEEHLYLRARILAADPAIAVTLVDAGRSETRHEAITVPQPEVYGRSGSGGGDGGGEALRSLPRGEVIRTMARGAAGVVGDLAAGGAHGVVSLGGSGGTSIAAAVMRGLPLTLPKLIVSTVASGDTSSYVAESDVTMMYSVVDIAGLNEVLRAVLDNAAAAIAGMARAYAARARVSSSSSSSSNSSSNSTAAVAKMKRGIGITMFGVTTPAVDVARPLLEARGFEVYVFHATGAGGRAMERLIREKRLDGILDLTTTELADELVGGVFSAGEDRLKAAAKAGIPQIVSVGALDMVNFGPRATVPEKFQGRVLFEHNPSVTLMRTSPGECEELGSRIASRLRDNCANTGVTEVWLPLKGVSMIAVEGQAFYDKQADDALFNAIKRGLDGSGIAVREVDADINNPTWARSMADRLAELIDANHGL</sequence>
<dbReference type="InterPro" id="IPR044122">
    <property type="entry name" value="UPF0261_N"/>
</dbReference>
<dbReference type="CDD" id="cd15488">
    <property type="entry name" value="Tm-1-like"/>
    <property type="match status" value="1"/>
</dbReference>
<dbReference type="Proteomes" id="UP000054516">
    <property type="component" value="Unassembled WGS sequence"/>
</dbReference>
<dbReference type="EMBL" id="DF977452">
    <property type="protein sequence ID" value="GAP84234.2"/>
    <property type="molecule type" value="Genomic_DNA"/>
</dbReference>
<proteinExistence type="predicted"/>
<dbReference type="PIRSF" id="PIRSF033271">
    <property type="entry name" value="UCP033271"/>
    <property type="match status" value="1"/>
</dbReference>
<dbReference type="InterPro" id="IPR008322">
    <property type="entry name" value="UPF0261"/>
</dbReference>
<evidence type="ECO:0000313" key="3">
    <source>
        <dbReference type="EMBL" id="GAP84234.2"/>
    </source>
</evidence>
<dbReference type="PANTHER" id="PTHR31862">
    <property type="entry name" value="UPF0261 DOMAIN PROTEIN (AFU_ORTHOLOGUE AFUA_1G10120)"/>
    <property type="match status" value="1"/>
</dbReference>
<dbReference type="Pfam" id="PF06792">
    <property type="entry name" value="UPF0261"/>
    <property type="match status" value="1"/>
</dbReference>
<evidence type="ECO:0000313" key="4">
    <source>
        <dbReference type="Proteomes" id="UP000054516"/>
    </source>
</evidence>
<dbReference type="Pfam" id="PF23189">
    <property type="entry name" value="UPF0261_C"/>
    <property type="match status" value="1"/>
</dbReference>
<dbReference type="OrthoDB" id="10264588at2759"/>
<accession>A0A1S7ULM2</accession>
<gene>
    <name evidence="3" type="ORF">SAMD00023353_0700250</name>
</gene>